<dbReference type="InterPro" id="IPR005642">
    <property type="entry name" value="LysO"/>
</dbReference>
<dbReference type="EMBL" id="AQHV01000016">
    <property type="protein sequence ID" value="KKB50295.1"/>
    <property type="molecule type" value="Genomic_DNA"/>
</dbReference>
<dbReference type="HOGENOM" id="CLU_078428_1_0_10"/>
<gene>
    <name evidence="2" type="ORF">HMPREF1535_03644</name>
</gene>
<organism evidence="2 3">
    <name type="scientific">Parabacteroides goldsteinii DSM 19448 = WAL 12034</name>
    <dbReference type="NCBI Taxonomy" id="927665"/>
    <lineage>
        <taxon>Bacteria</taxon>
        <taxon>Pseudomonadati</taxon>
        <taxon>Bacteroidota</taxon>
        <taxon>Bacteroidia</taxon>
        <taxon>Bacteroidales</taxon>
        <taxon>Tannerellaceae</taxon>
        <taxon>Parabacteroides</taxon>
    </lineage>
</organism>
<keyword evidence="1" id="KW-0472">Membrane</keyword>
<dbReference type="RefSeq" id="WP_046147028.1">
    <property type="nucleotide sequence ID" value="NZ_KQ033913.1"/>
</dbReference>
<dbReference type="STRING" id="927665.HMPREF1535_03644"/>
<reference evidence="2 3" key="1">
    <citation type="submission" date="2013-04" db="EMBL/GenBank/DDBJ databases">
        <title>The Genome Sequence of Parabacteroides goldsteinii DSM 19448.</title>
        <authorList>
            <consortium name="The Broad Institute Genomics Platform"/>
            <person name="Earl A."/>
            <person name="Ward D."/>
            <person name="Feldgarden M."/>
            <person name="Gevers D."/>
            <person name="Martens E."/>
            <person name="Sakamoto M."/>
            <person name="Benno Y."/>
            <person name="Song Y."/>
            <person name="Liu C."/>
            <person name="Lee J."/>
            <person name="Bolanos M."/>
            <person name="Vaisanen M.L."/>
            <person name="Finegold S.M."/>
            <person name="Walker B."/>
            <person name="Young S."/>
            <person name="Zeng Q."/>
            <person name="Gargeya S."/>
            <person name="Fitzgerald M."/>
            <person name="Haas B."/>
            <person name="Abouelleil A."/>
            <person name="Allen A.W."/>
            <person name="Alvarado L."/>
            <person name="Arachchi H.M."/>
            <person name="Berlin A.M."/>
            <person name="Chapman S.B."/>
            <person name="Gainer-Dewar J."/>
            <person name="Goldberg J."/>
            <person name="Griggs A."/>
            <person name="Gujja S."/>
            <person name="Hansen M."/>
            <person name="Howarth C."/>
            <person name="Imamovic A."/>
            <person name="Ireland A."/>
            <person name="Larimer J."/>
            <person name="McCowan C."/>
            <person name="Murphy C."/>
            <person name="Pearson M."/>
            <person name="Poon T.W."/>
            <person name="Priest M."/>
            <person name="Roberts A."/>
            <person name="Saif S."/>
            <person name="Shea T."/>
            <person name="Sisk P."/>
            <person name="Sykes S."/>
            <person name="Wortman J."/>
            <person name="Nusbaum C."/>
            <person name="Birren B."/>
        </authorList>
    </citation>
    <scope>NUCLEOTIDE SEQUENCE [LARGE SCALE GENOMIC DNA]</scope>
    <source>
        <strain evidence="2 3">DSM 19448</strain>
    </source>
</reference>
<keyword evidence="1" id="KW-0812">Transmembrane</keyword>
<evidence type="ECO:0008006" key="4">
    <source>
        <dbReference type="Google" id="ProtNLM"/>
    </source>
</evidence>
<feature type="transmembrane region" description="Helical" evidence="1">
    <location>
        <begin position="36"/>
        <end position="54"/>
    </location>
</feature>
<evidence type="ECO:0000313" key="3">
    <source>
        <dbReference type="Proteomes" id="UP000033047"/>
    </source>
</evidence>
<accession>A0A0F5IYN2</accession>
<evidence type="ECO:0000256" key="1">
    <source>
        <dbReference type="SAM" id="Phobius"/>
    </source>
</evidence>
<dbReference type="PANTHER" id="PTHR35804:SF1">
    <property type="entry name" value="LYSINE EXPORTER LYSO"/>
    <property type="match status" value="1"/>
</dbReference>
<keyword evidence="1" id="KW-1133">Transmembrane helix</keyword>
<dbReference type="GO" id="GO:0015661">
    <property type="term" value="F:L-lysine efflux transmembrane transporter activity"/>
    <property type="evidence" value="ECO:0007669"/>
    <property type="project" value="InterPro"/>
</dbReference>
<protein>
    <recommendedName>
        <fullName evidence="4">Lysine exporter LysO family protein</fullName>
    </recommendedName>
</protein>
<dbReference type="GO" id="GO:0005886">
    <property type="term" value="C:plasma membrane"/>
    <property type="evidence" value="ECO:0007669"/>
    <property type="project" value="TreeGrafter"/>
</dbReference>
<feature type="transmembrane region" description="Helical" evidence="1">
    <location>
        <begin position="183"/>
        <end position="206"/>
    </location>
</feature>
<comment type="caution">
    <text evidence="2">The sequence shown here is derived from an EMBL/GenBank/DDBJ whole genome shotgun (WGS) entry which is preliminary data.</text>
</comment>
<sequence>MKSNLIVICCFFAGILCGMFGGEELAAYCTKLPTWLLYALIIQVGLNIGSNGEMGAMLRSVRLSSLLLPLFTILGTLLFSAIASVLLKTWNVYDCMAVGSGFAYYSLSSLLIVQFKEASAGIEIATQLGTIALLANIIREMMALFGAPVYASLFGKFAPVSVAGINSMDVCLPVISRYSGKGIVPIAIIHGIILEISVPLLISLFCKL</sequence>
<dbReference type="PANTHER" id="PTHR35804">
    <property type="entry name" value="LYSINE EXPORTER LYSO"/>
    <property type="match status" value="1"/>
</dbReference>
<dbReference type="PATRIC" id="fig|927665.4.peg.3748"/>
<dbReference type="Pfam" id="PF03956">
    <property type="entry name" value="Lys_export"/>
    <property type="match status" value="1"/>
</dbReference>
<evidence type="ECO:0000313" key="2">
    <source>
        <dbReference type="EMBL" id="KKB50295.1"/>
    </source>
</evidence>
<proteinExistence type="predicted"/>
<dbReference type="AlphaFoldDB" id="A0A0F5IYN2"/>
<dbReference type="Proteomes" id="UP000033047">
    <property type="component" value="Unassembled WGS sequence"/>
</dbReference>
<feature type="transmembrane region" description="Helical" evidence="1">
    <location>
        <begin position="66"/>
        <end position="90"/>
    </location>
</feature>
<feature type="transmembrane region" description="Helical" evidence="1">
    <location>
        <begin position="96"/>
        <end position="113"/>
    </location>
</feature>
<name>A0A0F5IYN2_9BACT</name>